<sequence length="107" mass="11593">MTAARTRARSSSRAAGVSPTARAPGSTASRLWHTCASAVEEFSYARCTRGREVGVRLLAGLLENVGYRQRHAWFPLRGLVAALMRRTPVWTAMPRTGSTEAEPVPAP</sequence>
<proteinExistence type="predicted"/>
<evidence type="ECO:0000313" key="3">
    <source>
        <dbReference type="Proteomes" id="UP000198680"/>
    </source>
</evidence>
<feature type="region of interest" description="Disordered" evidence="1">
    <location>
        <begin position="1"/>
        <end position="28"/>
    </location>
</feature>
<name>A0A1G9Z910_9ACTN</name>
<dbReference type="AlphaFoldDB" id="A0A1G9Z910"/>
<dbReference type="Proteomes" id="UP000198680">
    <property type="component" value="Unassembled WGS sequence"/>
</dbReference>
<dbReference type="EMBL" id="FNHE01000013">
    <property type="protein sequence ID" value="SDN17859.1"/>
    <property type="molecule type" value="Genomic_DNA"/>
</dbReference>
<reference evidence="3" key="1">
    <citation type="submission" date="2016-10" db="EMBL/GenBank/DDBJ databases">
        <authorList>
            <person name="Varghese N."/>
            <person name="Submissions S."/>
        </authorList>
    </citation>
    <scope>NUCLEOTIDE SEQUENCE [LARGE SCALE GENOMIC DNA]</scope>
    <source>
        <strain evidence="3">DSM 45419</strain>
    </source>
</reference>
<keyword evidence="3" id="KW-1185">Reference proteome</keyword>
<organism evidence="2 3">
    <name type="scientific">Geodermatophilus siccatus</name>
    <dbReference type="NCBI Taxonomy" id="1137991"/>
    <lineage>
        <taxon>Bacteria</taxon>
        <taxon>Bacillati</taxon>
        <taxon>Actinomycetota</taxon>
        <taxon>Actinomycetes</taxon>
        <taxon>Geodermatophilales</taxon>
        <taxon>Geodermatophilaceae</taxon>
        <taxon>Geodermatophilus</taxon>
    </lineage>
</organism>
<protein>
    <submittedName>
        <fullName evidence="2">Uncharacterized protein</fullName>
    </submittedName>
</protein>
<accession>A0A1G9Z910</accession>
<evidence type="ECO:0000313" key="2">
    <source>
        <dbReference type="EMBL" id="SDN17859.1"/>
    </source>
</evidence>
<feature type="compositionally biased region" description="Basic residues" evidence="1">
    <location>
        <begin position="1"/>
        <end position="10"/>
    </location>
</feature>
<gene>
    <name evidence="2" type="ORF">SAMN05660642_04246</name>
</gene>
<dbReference type="STRING" id="1137991.SAMN05660642_04246"/>
<evidence type="ECO:0000256" key="1">
    <source>
        <dbReference type="SAM" id="MobiDB-lite"/>
    </source>
</evidence>